<protein>
    <recommendedName>
        <fullName evidence="3">Chain length determinant protein tyrosine kinase EpsG</fullName>
    </recommendedName>
</protein>
<evidence type="ECO:0000313" key="1">
    <source>
        <dbReference type="EMBL" id="MDO6416071.1"/>
    </source>
</evidence>
<name>A0ABT8YCJ5_9SPHN</name>
<dbReference type="Gene3D" id="3.40.50.300">
    <property type="entry name" value="P-loop containing nucleotide triphosphate hydrolases"/>
    <property type="match status" value="1"/>
</dbReference>
<keyword evidence="2" id="KW-1185">Reference proteome</keyword>
<reference evidence="1" key="1">
    <citation type="submission" date="2023-07" db="EMBL/GenBank/DDBJ databases">
        <authorList>
            <person name="Kim M."/>
        </authorList>
    </citation>
    <scope>NUCLEOTIDE SEQUENCE</scope>
    <source>
        <strain evidence="1">BIUV-7</strain>
    </source>
</reference>
<dbReference type="Proteomes" id="UP001169764">
    <property type="component" value="Unassembled WGS sequence"/>
</dbReference>
<dbReference type="InterPro" id="IPR050445">
    <property type="entry name" value="Bact_polysacc_biosynth/exp"/>
</dbReference>
<gene>
    <name evidence="1" type="ORF">Q4F19_16910</name>
</gene>
<dbReference type="InterPro" id="IPR027417">
    <property type="entry name" value="P-loop_NTPase"/>
</dbReference>
<dbReference type="PANTHER" id="PTHR32309">
    <property type="entry name" value="TYROSINE-PROTEIN KINASE"/>
    <property type="match status" value="1"/>
</dbReference>
<evidence type="ECO:0008006" key="3">
    <source>
        <dbReference type="Google" id="ProtNLM"/>
    </source>
</evidence>
<dbReference type="SUPFAM" id="SSF52540">
    <property type="entry name" value="P-loop containing nucleoside triphosphate hydrolases"/>
    <property type="match status" value="1"/>
</dbReference>
<dbReference type="SUPFAM" id="SSF160246">
    <property type="entry name" value="EspE N-terminal domain-like"/>
    <property type="match status" value="1"/>
</dbReference>
<dbReference type="PANTHER" id="PTHR32309:SF13">
    <property type="entry name" value="FERRIC ENTEROBACTIN TRANSPORT PROTEIN FEPE"/>
    <property type="match status" value="1"/>
</dbReference>
<evidence type="ECO:0000313" key="2">
    <source>
        <dbReference type="Proteomes" id="UP001169764"/>
    </source>
</evidence>
<comment type="caution">
    <text evidence="1">The sequence shown here is derived from an EMBL/GenBank/DDBJ whole genome shotgun (WGS) entry which is preliminary data.</text>
</comment>
<accession>A0ABT8YCJ5</accession>
<proteinExistence type="predicted"/>
<dbReference type="InterPro" id="IPR037257">
    <property type="entry name" value="T2SS_E_N_sf"/>
</dbReference>
<dbReference type="RefSeq" id="WP_303545008.1">
    <property type="nucleotide sequence ID" value="NZ_JAUOTP010000008.1"/>
</dbReference>
<organism evidence="1 2">
    <name type="scientific">Sphingomonas natans</name>
    <dbReference type="NCBI Taxonomy" id="3063330"/>
    <lineage>
        <taxon>Bacteria</taxon>
        <taxon>Pseudomonadati</taxon>
        <taxon>Pseudomonadota</taxon>
        <taxon>Alphaproteobacteria</taxon>
        <taxon>Sphingomonadales</taxon>
        <taxon>Sphingomonadaceae</taxon>
        <taxon>Sphingomonas</taxon>
    </lineage>
</organism>
<dbReference type="EMBL" id="JAUOTP010000008">
    <property type="protein sequence ID" value="MDO6416071.1"/>
    <property type="molecule type" value="Genomic_DNA"/>
</dbReference>
<sequence length="284" mass="30586">MNDPLSHGRFARLRIGEILIAQGKLTPDQASEVAKRGVESKMLFGEAAVSLGFVSERDISQAIDLRETPSGPRARPHRDRIAILDRPHSRMATDLKRLAKALAVRWFADTPRQPALSVISAQPSEGRTTLAVNLACIFAMGGARTLLVDGDLENPQLHSFFDLGQADVSDHASAHQVAPIYYAVDSIDQLAIMPANELTKLGGGDLMALPLHRIIELNADRFDTIFVDTSAASRSNDFLLAAQATRGALVVSRGGITRTRPTIKMLDACDDAGIKIVGGTMIAD</sequence>